<name>A0A9D1A3X9_9FIRM</name>
<dbReference type="Proteomes" id="UP000824250">
    <property type="component" value="Unassembled WGS sequence"/>
</dbReference>
<gene>
    <name evidence="1" type="ORF">IAB28_03640</name>
</gene>
<protein>
    <submittedName>
        <fullName evidence="1">Uncharacterized protein</fullName>
    </submittedName>
</protein>
<reference evidence="1" key="2">
    <citation type="journal article" date="2021" name="PeerJ">
        <title>Extensive microbial diversity within the chicken gut microbiome revealed by metagenomics and culture.</title>
        <authorList>
            <person name="Gilroy R."/>
            <person name="Ravi A."/>
            <person name="Getino M."/>
            <person name="Pursley I."/>
            <person name="Horton D.L."/>
            <person name="Alikhan N.F."/>
            <person name="Baker D."/>
            <person name="Gharbi K."/>
            <person name="Hall N."/>
            <person name="Watson M."/>
            <person name="Adriaenssens E.M."/>
            <person name="Foster-Nyarko E."/>
            <person name="Jarju S."/>
            <person name="Secka A."/>
            <person name="Antonio M."/>
            <person name="Oren A."/>
            <person name="Chaudhuri R.R."/>
            <person name="La Ragione R."/>
            <person name="Hildebrand F."/>
            <person name="Pallen M.J."/>
        </authorList>
    </citation>
    <scope>NUCLEOTIDE SEQUENCE</scope>
    <source>
        <strain evidence="1">CHK180-2868</strain>
    </source>
</reference>
<evidence type="ECO:0000313" key="2">
    <source>
        <dbReference type="Proteomes" id="UP000824250"/>
    </source>
</evidence>
<evidence type="ECO:0000313" key="1">
    <source>
        <dbReference type="EMBL" id="HIR05045.1"/>
    </source>
</evidence>
<accession>A0A9D1A3X9</accession>
<comment type="caution">
    <text evidence="1">The sequence shown here is derived from an EMBL/GenBank/DDBJ whole genome shotgun (WGS) entry which is preliminary data.</text>
</comment>
<sequence length="160" mass="17329">MAYFSSLTGTITEINRMEANGCSLLLTVQEEQQGLIQILLSADTYVLNCSPLSIGSRATFFYRANAPMPLVYPPRYQAAAAALTPHGTMAALDYFNEDLTNSDNTLKLNLTGQVPASLPNGQMFLGSFSGRILLVLYRSATRSIPAQTTPEQVVVFCPGN</sequence>
<organism evidence="1 2">
    <name type="scientific">Candidatus Copromonas faecavium</name>
    <name type="common">nom. illeg.</name>
    <dbReference type="NCBI Taxonomy" id="2840740"/>
    <lineage>
        <taxon>Bacteria</taxon>
        <taxon>Bacillati</taxon>
        <taxon>Bacillota</taxon>
        <taxon>Clostridia</taxon>
        <taxon>Lachnospirales</taxon>
        <taxon>Lachnospiraceae</taxon>
        <taxon>Candidatus Copromonas (nom. illeg.)</taxon>
    </lineage>
</organism>
<proteinExistence type="predicted"/>
<reference evidence="1" key="1">
    <citation type="submission" date="2020-10" db="EMBL/GenBank/DDBJ databases">
        <authorList>
            <person name="Gilroy R."/>
        </authorList>
    </citation>
    <scope>NUCLEOTIDE SEQUENCE</scope>
    <source>
        <strain evidence="1">CHK180-2868</strain>
    </source>
</reference>
<dbReference type="EMBL" id="DVGC01000021">
    <property type="protein sequence ID" value="HIR05045.1"/>
    <property type="molecule type" value="Genomic_DNA"/>
</dbReference>
<dbReference type="AlphaFoldDB" id="A0A9D1A3X9"/>